<feature type="region of interest" description="Disordered" evidence="1">
    <location>
        <begin position="138"/>
        <end position="179"/>
    </location>
</feature>
<reference evidence="2 5" key="1">
    <citation type="journal article" date="2011" name="J. Bacteriol.">
        <title>Genome sequence of Halobiforma lacisalsi AJ5, an extremely halophilic archaeon which harbors a bop gene.</title>
        <authorList>
            <person name="Jiang X."/>
            <person name="Wang S."/>
            <person name="Cheng H."/>
            <person name="Huo Y."/>
            <person name="Zhang X."/>
            <person name="Zhu X."/>
            <person name="Han X."/>
            <person name="Ni P."/>
            <person name="Wu M."/>
        </authorList>
    </citation>
    <scope>NUCLEOTIDE SEQUENCE [LARGE SCALE GENOMIC DNA]</scope>
    <source>
        <strain evidence="2 5">AJ5</strain>
    </source>
</reference>
<dbReference type="eggNOG" id="arCOG13312">
    <property type="taxonomic scope" value="Archaea"/>
</dbReference>
<keyword evidence="4" id="KW-1185">Reference proteome</keyword>
<accession>M0LFM6</accession>
<dbReference type="RefSeq" id="WP_007142869.1">
    <property type="nucleotide sequence ID" value="NZ_AOLZ01000056.1"/>
</dbReference>
<reference evidence="3 4" key="2">
    <citation type="journal article" date="2014" name="PLoS Genet.">
        <title>Phylogenetically driven sequencing of extremely halophilic archaea reveals strategies for static and dynamic osmo-response.</title>
        <authorList>
            <person name="Becker E.A."/>
            <person name="Seitzer P.M."/>
            <person name="Tritt A."/>
            <person name="Larsen D."/>
            <person name="Krusor M."/>
            <person name="Yao A.I."/>
            <person name="Wu D."/>
            <person name="Madern D."/>
            <person name="Eisen J.A."/>
            <person name="Darling A.E."/>
            <person name="Facciotti M.T."/>
        </authorList>
    </citation>
    <scope>NUCLEOTIDE SEQUENCE [LARGE SCALE GENOMIC DNA]</scope>
    <source>
        <strain evidence="3 4">AJ5</strain>
    </source>
</reference>
<feature type="compositionally biased region" description="Basic and acidic residues" evidence="1">
    <location>
        <begin position="160"/>
        <end position="175"/>
    </location>
</feature>
<dbReference type="KEGG" id="hlc:CHINAEXTREME16230"/>
<protein>
    <submittedName>
        <fullName evidence="3">Uncharacterized protein</fullName>
    </submittedName>
</protein>
<dbReference type="GeneID" id="30922704"/>
<dbReference type="STRING" id="358396.CHINAEXTREME_16230"/>
<evidence type="ECO:0000256" key="1">
    <source>
        <dbReference type="SAM" id="MobiDB-lite"/>
    </source>
</evidence>
<evidence type="ECO:0000313" key="2">
    <source>
        <dbReference type="EMBL" id="APW99223.1"/>
    </source>
</evidence>
<dbReference type="Proteomes" id="UP000186547">
    <property type="component" value="Chromosome"/>
</dbReference>
<reference evidence="2" key="3">
    <citation type="submission" date="2017-01" db="EMBL/GenBank/DDBJ databases">
        <authorList>
            <person name="Mah S.A."/>
            <person name="Swanson W.J."/>
            <person name="Moy G.W."/>
            <person name="Vacquier V.D."/>
        </authorList>
    </citation>
    <scope>NUCLEOTIDE SEQUENCE</scope>
    <source>
        <strain evidence="2">AJ5</strain>
    </source>
</reference>
<dbReference type="EMBL" id="AOLZ01000056">
    <property type="protein sequence ID" value="EMA30790.1"/>
    <property type="molecule type" value="Genomic_DNA"/>
</dbReference>
<dbReference type="AlphaFoldDB" id="M0LFM6"/>
<proteinExistence type="predicted"/>
<name>M0LFM6_NATLA</name>
<evidence type="ECO:0000313" key="3">
    <source>
        <dbReference type="EMBL" id="EMA30790.1"/>
    </source>
</evidence>
<dbReference type="Proteomes" id="UP000011555">
    <property type="component" value="Unassembled WGS sequence"/>
</dbReference>
<dbReference type="EMBL" id="CP019285">
    <property type="protein sequence ID" value="APW99223.1"/>
    <property type="molecule type" value="Genomic_DNA"/>
</dbReference>
<dbReference type="PATRIC" id="fig|358396.7.peg.3210"/>
<organism evidence="3 4">
    <name type="scientific">Natronobacterium lacisalsi AJ5</name>
    <dbReference type="NCBI Taxonomy" id="358396"/>
    <lineage>
        <taxon>Archaea</taxon>
        <taxon>Methanobacteriati</taxon>
        <taxon>Methanobacteriota</taxon>
        <taxon>Stenosarchaea group</taxon>
        <taxon>Halobacteria</taxon>
        <taxon>Halobacteriales</taxon>
        <taxon>Natrialbaceae</taxon>
        <taxon>Natronobacterium</taxon>
    </lineage>
</organism>
<gene>
    <name evidence="3" type="ORF">C445_15816</name>
    <name evidence="2" type="ORF">CHINAEXTREME_16230</name>
</gene>
<sequence length="316" mass="33756">MSTRPTGTILDDDRLLALRETDETAASELALELGPVADFMDASAGDDVDWGVDEHGDLPMLVCSAIADAETGDAPYPRRVLEDDDALVVPVPDPIVRAAPPEGLGLDLEAYDPDRPLLFDPITAGGTVGFVPVRFGDGEPYREEPLPESAGESDPVAEGTIDHERDADPTPRPETMDAPIDPVVLDGVLADAPNDVPESDVVGVLEAIRTHNLVDAGNHVAGTVPVTVDDRAICLLEDDAWVERLAPELEAADVDVDVDPDALATAREAHKRQADRLLEAADEGDDDLEGEYEYDVVVTSERDTAEWEVSEPGTGR</sequence>
<evidence type="ECO:0000313" key="5">
    <source>
        <dbReference type="Proteomes" id="UP000186547"/>
    </source>
</evidence>
<evidence type="ECO:0000313" key="4">
    <source>
        <dbReference type="Proteomes" id="UP000011555"/>
    </source>
</evidence>